<feature type="region of interest" description="Disordered" evidence="1">
    <location>
        <begin position="29"/>
        <end position="50"/>
    </location>
</feature>
<dbReference type="AlphaFoldDB" id="B1Y651"/>
<keyword evidence="3" id="KW-1185">Reference proteome</keyword>
<evidence type="ECO:0000313" key="3">
    <source>
        <dbReference type="Proteomes" id="UP000001693"/>
    </source>
</evidence>
<dbReference type="RefSeq" id="WP_012345160.1">
    <property type="nucleotide sequence ID" value="NC_010524.1"/>
</dbReference>
<protein>
    <submittedName>
        <fullName evidence="2">Uncharacterized protein</fullName>
    </submittedName>
</protein>
<gene>
    <name evidence="2" type="ordered locus">Lcho_0123</name>
</gene>
<organism evidence="2 3">
    <name type="scientific">Leptothrix cholodnii (strain ATCC 51168 / LMG 8142 / SP-6)</name>
    <name type="common">Leptothrix discophora (strain SP-6)</name>
    <dbReference type="NCBI Taxonomy" id="395495"/>
    <lineage>
        <taxon>Bacteria</taxon>
        <taxon>Pseudomonadati</taxon>
        <taxon>Pseudomonadota</taxon>
        <taxon>Betaproteobacteria</taxon>
        <taxon>Burkholderiales</taxon>
        <taxon>Sphaerotilaceae</taxon>
        <taxon>Leptothrix</taxon>
    </lineage>
</organism>
<dbReference type="HOGENOM" id="CLU_2862313_0_0_4"/>
<evidence type="ECO:0000256" key="1">
    <source>
        <dbReference type="SAM" id="MobiDB-lite"/>
    </source>
</evidence>
<reference evidence="2 3" key="1">
    <citation type="submission" date="2008-03" db="EMBL/GenBank/DDBJ databases">
        <title>Complete sequence of Leptothrix cholodnii SP-6.</title>
        <authorList>
            <consortium name="US DOE Joint Genome Institute"/>
            <person name="Copeland A."/>
            <person name="Lucas S."/>
            <person name="Lapidus A."/>
            <person name="Glavina del Rio T."/>
            <person name="Dalin E."/>
            <person name="Tice H."/>
            <person name="Bruce D."/>
            <person name="Goodwin L."/>
            <person name="Pitluck S."/>
            <person name="Chertkov O."/>
            <person name="Brettin T."/>
            <person name="Detter J.C."/>
            <person name="Han C."/>
            <person name="Kuske C.R."/>
            <person name="Schmutz J."/>
            <person name="Larimer F."/>
            <person name="Land M."/>
            <person name="Hauser L."/>
            <person name="Kyrpides N."/>
            <person name="Lykidis A."/>
            <person name="Emerson D."/>
            <person name="Richardson P."/>
        </authorList>
    </citation>
    <scope>NUCLEOTIDE SEQUENCE [LARGE SCALE GENOMIC DNA]</scope>
    <source>
        <strain evidence="3">ATCC 51168 / LMG 8142 / SP-6</strain>
    </source>
</reference>
<sequence length="64" mass="6836">MKALQSSLARDVLADPRACEQLRHFLSTPAPAAGTRASAPGPVIELRSGGRTQRFKPVVVPKAR</sequence>
<dbReference type="Proteomes" id="UP000001693">
    <property type="component" value="Chromosome"/>
</dbReference>
<proteinExistence type="predicted"/>
<evidence type="ECO:0000313" key="2">
    <source>
        <dbReference type="EMBL" id="ACB32398.1"/>
    </source>
</evidence>
<dbReference type="KEGG" id="lch:Lcho_0123"/>
<dbReference type="EMBL" id="CP001013">
    <property type="protein sequence ID" value="ACB32398.1"/>
    <property type="molecule type" value="Genomic_DNA"/>
</dbReference>
<name>B1Y651_LEPCP</name>
<dbReference type="STRING" id="395495.Lcho_0123"/>
<dbReference type="OrthoDB" id="8759057at2"/>
<accession>B1Y651</accession>